<dbReference type="CDD" id="cd03593">
    <property type="entry name" value="CLECT_NK_receptors_like"/>
    <property type="match status" value="1"/>
</dbReference>
<dbReference type="Proteomes" id="UP000694871">
    <property type="component" value="Unplaced"/>
</dbReference>
<dbReference type="InterPro" id="IPR016186">
    <property type="entry name" value="C-type_lectin-like/link_sf"/>
</dbReference>
<dbReference type="Gene3D" id="3.10.100.10">
    <property type="entry name" value="Mannose-Binding Protein A, subunit A"/>
    <property type="match status" value="1"/>
</dbReference>
<feature type="transmembrane region" description="Helical" evidence="3">
    <location>
        <begin position="32"/>
        <end position="52"/>
    </location>
</feature>
<reference evidence="6" key="1">
    <citation type="submission" date="2025-08" db="UniProtKB">
        <authorList>
            <consortium name="RefSeq"/>
        </authorList>
    </citation>
    <scope>IDENTIFICATION</scope>
</reference>
<keyword evidence="5" id="KW-1185">Reference proteome</keyword>
<dbReference type="InterPro" id="IPR001304">
    <property type="entry name" value="C-type_lectin-like"/>
</dbReference>
<keyword evidence="3" id="KW-1133">Transmembrane helix</keyword>
<feature type="domain" description="C-type lectin" evidence="4">
    <location>
        <begin position="86"/>
        <end position="190"/>
    </location>
</feature>
<dbReference type="InterPro" id="IPR050828">
    <property type="entry name" value="C-type_lectin/matrix_domain"/>
</dbReference>
<keyword evidence="3" id="KW-0812">Transmembrane</keyword>
<keyword evidence="3" id="KW-0472">Membrane</keyword>
<gene>
    <name evidence="6" type="primary">LOC107118560</name>
</gene>
<name>A0ABM1KRS3_GEKJA</name>
<dbReference type="InterPro" id="IPR033992">
    <property type="entry name" value="NKR-like_CTLD"/>
</dbReference>
<proteinExistence type="predicted"/>
<dbReference type="PROSITE" id="PS50041">
    <property type="entry name" value="C_TYPE_LECTIN_2"/>
    <property type="match status" value="1"/>
</dbReference>
<evidence type="ECO:0000256" key="2">
    <source>
        <dbReference type="ARBA" id="ARBA00022734"/>
    </source>
</evidence>
<dbReference type="SUPFAM" id="SSF56436">
    <property type="entry name" value="C-type lectin-like"/>
    <property type="match status" value="1"/>
</dbReference>
<dbReference type="PANTHER" id="PTHR45710:SF35">
    <property type="entry name" value="C-TYPE LECTIN DOMAIN FAMILY 2 MEMBER D"/>
    <property type="match status" value="1"/>
</dbReference>
<protein>
    <submittedName>
        <fullName evidence="6">C-type lectin domain family 2 member D-like</fullName>
    </submittedName>
</protein>
<accession>A0ABM1KRS3</accession>
<sequence length="198" mass="21992">MPQRDALAPNGHLVGQNNSANSRICKFLKRKAIACFSLLTVILTIVIIVLGVKLHGQQSHGLVSPTPCPVSRPSFHVPCPSRWVGYEGMCYFFSTEERTRTSSHEFCSSYNASLATVENEEKDAVLRYREKVPYWIGLTRRSGQPWKWPDGQIASLEVLGEGDNCAYLSDEAEAKASVSRCGTEHRWICSRSSNPTGT</sequence>
<comment type="subcellular location">
    <subcellularLocation>
        <location evidence="1">Cell membrane</location>
        <topology evidence="1">Single-pass type II membrane protein</topology>
    </subcellularLocation>
</comment>
<keyword evidence="2" id="KW-0430">Lectin</keyword>
<evidence type="ECO:0000256" key="1">
    <source>
        <dbReference type="ARBA" id="ARBA00004401"/>
    </source>
</evidence>
<evidence type="ECO:0000259" key="4">
    <source>
        <dbReference type="PROSITE" id="PS50041"/>
    </source>
</evidence>
<dbReference type="PANTHER" id="PTHR45710">
    <property type="entry name" value="C-TYPE LECTIN DOMAIN-CONTAINING PROTEIN 180"/>
    <property type="match status" value="1"/>
</dbReference>
<dbReference type="SMART" id="SM00034">
    <property type="entry name" value="CLECT"/>
    <property type="match status" value="1"/>
</dbReference>
<dbReference type="Pfam" id="PF00059">
    <property type="entry name" value="Lectin_C"/>
    <property type="match status" value="1"/>
</dbReference>
<evidence type="ECO:0000313" key="5">
    <source>
        <dbReference type="Proteomes" id="UP000694871"/>
    </source>
</evidence>
<dbReference type="RefSeq" id="XP_015276410.1">
    <property type="nucleotide sequence ID" value="XM_015420924.1"/>
</dbReference>
<organism evidence="5 6">
    <name type="scientific">Gekko japonicus</name>
    <name type="common">Schlegel's Japanese gecko</name>
    <dbReference type="NCBI Taxonomy" id="146911"/>
    <lineage>
        <taxon>Eukaryota</taxon>
        <taxon>Metazoa</taxon>
        <taxon>Chordata</taxon>
        <taxon>Craniata</taxon>
        <taxon>Vertebrata</taxon>
        <taxon>Euteleostomi</taxon>
        <taxon>Lepidosauria</taxon>
        <taxon>Squamata</taxon>
        <taxon>Bifurcata</taxon>
        <taxon>Gekkota</taxon>
        <taxon>Gekkonidae</taxon>
        <taxon>Gekkoninae</taxon>
        <taxon>Gekko</taxon>
    </lineage>
</organism>
<dbReference type="InterPro" id="IPR016187">
    <property type="entry name" value="CTDL_fold"/>
</dbReference>
<evidence type="ECO:0000256" key="3">
    <source>
        <dbReference type="SAM" id="Phobius"/>
    </source>
</evidence>
<dbReference type="GeneID" id="107118560"/>
<evidence type="ECO:0000313" key="6">
    <source>
        <dbReference type="RefSeq" id="XP_015276410.1"/>
    </source>
</evidence>